<dbReference type="AlphaFoldDB" id="A0AA88YWA3"/>
<organism evidence="1 2">
    <name type="scientific">Pinctada imbricata</name>
    <name type="common">Atlantic pearl-oyster</name>
    <name type="synonym">Pinctada martensii</name>
    <dbReference type="NCBI Taxonomy" id="66713"/>
    <lineage>
        <taxon>Eukaryota</taxon>
        <taxon>Metazoa</taxon>
        <taxon>Spiralia</taxon>
        <taxon>Lophotrochozoa</taxon>
        <taxon>Mollusca</taxon>
        <taxon>Bivalvia</taxon>
        <taxon>Autobranchia</taxon>
        <taxon>Pteriomorphia</taxon>
        <taxon>Pterioida</taxon>
        <taxon>Pterioidea</taxon>
        <taxon>Pteriidae</taxon>
        <taxon>Pinctada</taxon>
    </lineage>
</organism>
<accession>A0AA88YWA3</accession>
<dbReference type="SUPFAM" id="SSF52266">
    <property type="entry name" value="SGNH hydrolase"/>
    <property type="match status" value="1"/>
</dbReference>
<proteinExistence type="predicted"/>
<dbReference type="CDD" id="cd00229">
    <property type="entry name" value="SGNH_hydrolase"/>
    <property type="match status" value="1"/>
</dbReference>
<dbReference type="InterPro" id="IPR036514">
    <property type="entry name" value="SGNH_hydro_sf"/>
</dbReference>
<dbReference type="Gene3D" id="3.40.50.1110">
    <property type="entry name" value="SGNH hydrolase"/>
    <property type="match status" value="1"/>
</dbReference>
<reference evidence="1" key="1">
    <citation type="submission" date="2019-08" db="EMBL/GenBank/DDBJ databases">
        <title>The improved chromosome-level genome for the pearl oyster Pinctada fucata martensii using PacBio sequencing and Hi-C.</title>
        <authorList>
            <person name="Zheng Z."/>
        </authorList>
    </citation>
    <scope>NUCLEOTIDE SEQUENCE</scope>
    <source>
        <strain evidence="1">ZZ-2019</strain>
        <tissue evidence="1">Adductor muscle</tissue>
    </source>
</reference>
<name>A0AA88YWA3_PINIB</name>
<keyword evidence="2" id="KW-1185">Reference proteome</keyword>
<protein>
    <submittedName>
        <fullName evidence="1">Uncharacterized protein</fullName>
    </submittedName>
</protein>
<evidence type="ECO:0000313" key="2">
    <source>
        <dbReference type="Proteomes" id="UP001186944"/>
    </source>
</evidence>
<comment type="caution">
    <text evidence="1">The sequence shown here is derived from an EMBL/GenBank/DDBJ whole genome shotgun (WGS) entry which is preliminary data.</text>
</comment>
<dbReference type="Proteomes" id="UP001186944">
    <property type="component" value="Unassembled WGS sequence"/>
</dbReference>
<gene>
    <name evidence="1" type="ORF">FSP39_022741</name>
</gene>
<sequence length="112" mass="12410">MKTKTESECLTDLQKLVTETKELKKGAKIVISLPPNRGDSPCLNHKTNIINATVKSIFAEDRGVFVCDNSNLSYRGEPDARYICNDGVHPTPAGKRVLFGNIRQAIARVLIR</sequence>
<evidence type="ECO:0000313" key="1">
    <source>
        <dbReference type="EMBL" id="KAK3107812.1"/>
    </source>
</evidence>
<dbReference type="EMBL" id="VSWD01000002">
    <property type="protein sequence ID" value="KAK3107812.1"/>
    <property type="molecule type" value="Genomic_DNA"/>
</dbReference>